<evidence type="ECO:0000313" key="3">
    <source>
        <dbReference type="Proteomes" id="UP001501729"/>
    </source>
</evidence>
<protein>
    <recommendedName>
        <fullName evidence="1">DUF7344 domain-containing protein</fullName>
    </recommendedName>
</protein>
<dbReference type="EMBL" id="BAABKX010000004">
    <property type="protein sequence ID" value="GAA5049306.1"/>
    <property type="molecule type" value="Genomic_DNA"/>
</dbReference>
<keyword evidence="3" id="KW-1185">Reference proteome</keyword>
<feature type="domain" description="DUF7344" evidence="1">
    <location>
        <begin position="6"/>
        <end position="40"/>
    </location>
</feature>
<evidence type="ECO:0000313" key="2">
    <source>
        <dbReference type="EMBL" id="GAA5049306.1"/>
    </source>
</evidence>
<dbReference type="AlphaFoldDB" id="A0AAV3UGP0"/>
<sequence length="236" mass="26855">MDSDEYEKKVERVLISLHHNYLPKLADAGLVEYDRDENLVSESGDTTVDTTWLSGEEIDKLLPETQTGTRPDENAIGLIEERENVIEYGQSLADEADEELFCMYVSDDLLEEECIHRAEDAIERGVDIYLGSRNQNVRDIVRQNLPEATLWEPQSDWMRIPPKSSNVGRLMLADRQKVMLALLDEENTSGMPTETAMIGSGLNNPLVVLVRDLLGSRLDHLDYQSDDFRSRLPFEP</sequence>
<proteinExistence type="predicted"/>
<dbReference type="InterPro" id="IPR055768">
    <property type="entry name" value="DUF7344"/>
</dbReference>
<organism evidence="2 3">
    <name type="scientific">Haladaptatus pallidirubidus</name>
    <dbReference type="NCBI Taxonomy" id="1008152"/>
    <lineage>
        <taxon>Archaea</taxon>
        <taxon>Methanobacteriati</taxon>
        <taxon>Methanobacteriota</taxon>
        <taxon>Stenosarchaea group</taxon>
        <taxon>Halobacteria</taxon>
        <taxon>Halobacteriales</taxon>
        <taxon>Haladaptataceae</taxon>
        <taxon>Haladaptatus</taxon>
    </lineage>
</organism>
<accession>A0AAV3UGP0</accession>
<dbReference type="Proteomes" id="UP001501729">
    <property type="component" value="Unassembled WGS sequence"/>
</dbReference>
<evidence type="ECO:0000259" key="1">
    <source>
        <dbReference type="Pfam" id="PF24035"/>
    </source>
</evidence>
<name>A0AAV3UGP0_9EURY</name>
<gene>
    <name evidence="2" type="ORF">GCM10025751_21990</name>
</gene>
<comment type="caution">
    <text evidence="2">The sequence shown here is derived from an EMBL/GenBank/DDBJ whole genome shotgun (WGS) entry which is preliminary data.</text>
</comment>
<reference evidence="2 3" key="1">
    <citation type="journal article" date="2019" name="Int. J. Syst. Evol. Microbiol.">
        <title>The Global Catalogue of Microorganisms (GCM) 10K type strain sequencing project: providing services to taxonomists for standard genome sequencing and annotation.</title>
        <authorList>
            <consortium name="The Broad Institute Genomics Platform"/>
            <consortium name="The Broad Institute Genome Sequencing Center for Infectious Disease"/>
            <person name="Wu L."/>
            <person name="Ma J."/>
        </authorList>
    </citation>
    <scope>NUCLEOTIDE SEQUENCE [LARGE SCALE GENOMIC DNA]</scope>
    <source>
        <strain evidence="2 3">JCM 17504</strain>
    </source>
</reference>
<dbReference type="Pfam" id="PF24035">
    <property type="entry name" value="DUF7344"/>
    <property type="match status" value="1"/>
</dbReference>